<proteinExistence type="predicted"/>
<gene>
    <name evidence="7" type="ORF">ENG67_06450</name>
</gene>
<dbReference type="AlphaFoldDB" id="A0A7C0XBU9"/>
<sequence>MRVDYYLKKVRLIKTREGARKACNLGYVFINGKKAKPAAQVKPGDEILLDMPTRKVRVEVVELPQGNVRKKDAPSYYRLIESERKAPHIQEDFWESIEE</sequence>
<feature type="domain" description="RNA-binding S4" evidence="6">
    <location>
        <begin position="1"/>
        <end position="64"/>
    </location>
</feature>
<dbReference type="Gene3D" id="3.10.290.10">
    <property type="entry name" value="RNA-binding S4 domain"/>
    <property type="match status" value="1"/>
</dbReference>
<keyword evidence="2" id="KW-0699">rRNA-binding</keyword>
<dbReference type="Proteomes" id="UP000885931">
    <property type="component" value="Unassembled WGS sequence"/>
</dbReference>
<accession>A0A7C0XBU9</accession>
<evidence type="ECO:0000256" key="2">
    <source>
        <dbReference type="ARBA" id="ARBA00022730"/>
    </source>
</evidence>
<keyword evidence="1" id="KW-0820">tRNA-binding</keyword>
<name>A0A7C0XBU9_UNCW3</name>
<dbReference type="PIRSF" id="PIRSF038881">
    <property type="entry name" value="RNAbp_HP1423"/>
    <property type="match status" value="1"/>
</dbReference>
<evidence type="ECO:0000256" key="3">
    <source>
        <dbReference type="ARBA" id="ARBA00022884"/>
    </source>
</evidence>
<dbReference type="EMBL" id="DRBW01000237">
    <property type="protein sequence ID" value="HDM90827.1"/>
    <property type="molecule type" value="Genomic_DNA"/>
</dbReference>
<dbReference type="InterPro" id="IPR002942">
    <property type="entry name" value="S4_RNA-bd"/>
</dbReference>
<dbReference type="Pfam" id="PF01479">
    <property type="entry name" value="S4"/>
    <property type="match status" value="1"/>
</dbReference>
<dbReference type="PROSITE" id="PS50889">
    <property type="entry name" value="S4"/>
    <property type="match status" value="1"/>
</dbReference>
<dbReference type="InterPro" id="IPR025490">
    <property type="entry name" value="RqcP"/>
</dbReference>
<dbReference type="GO" id="GO:0000049">
    <property type="term" value="F:tRNA binding"/>
    <property type="evidence" value="ECO:0007669"/>
    <property type="project" value="UniProtKB-KW"/>
</dbReference>
<comment type="caution">
    <text evidence="7">The sequence shown here is derived from an EMBL/GenBank/DDBJ whole genome shotgun (WGS) entry which is preliminary data.</text>
</comment>
<evidence type="ECO:0000259" key="6">
    <source>
        <dbReference type="SMART" id="SM00363"/>
    </source>
</evidence>
<keyword evidence="3 5" id="KW-0694">RNA-binding</keyword>
<dbReference type="SUPFAM" id="SSF55174">
    <property type="entry name" value="Alpha-L RNA-binding motif"/>
    <property type="match status" value="1"/>
</dbReference>
<keyword evidence="4" id="KW-0648">Protein biosynthesis</keyword>
<evidence type="ECO:0000256" key="5">
    <source>
        <dbReference type="PROSITE-ProRule" id="PRU00182"/>
    </source>
</evidence>
<dbReference type="InterPro" id="IPR036986">
    <property type="entry name" value="S4_RNA-bd_sf"/>
</dbReference>
<reference evidence="7" key="1">
    <citation type="journal article" date="2020" name="mSystems">
        <title>Genome- and Community-Level Interaction Insights into Carbon Utilization and Element Cycling Functions of Hydrothermarchaeota in Hydrothermal Sediment.</title>
        <authorList>
            <person name="Zhou Z."/>
            <person name="Liu Y."/>
            <person name="Xu W."/>
            <person name="Pan J."/>
            <person name="Luo Z.H."/>
            <person name="Li M."/>
        </authorList>
    </citation>
    <scope>NUCLEOTIDE SEQUENCE [LARGE SCALE GENOMIC DNA]</scope>
    <source>
        <strain evidence="7">HyVt-237</strain>
    </source>
</reference>
<organism evidence="7">
    <name type="scientific">candidate division WOR-3 bacterium</name>
    <dbReference type="NCBI Taxonomy" id="2052148"/>
    <lineage>
        <taxon>Bacteria</taxon>
        <taxon>Bacteria division WOR-3</taxon>
    </lineage>
</organism>
<dbReference type="GO" id="GO:0019843">
    <property type="term" value="F:rRNA binding"/>
    <property type="evidence" value="ECO:0007669"/>
    <property type="project" value="UniProtKB-KW"/>
</dbReference>
<evidence type="ECO:0000313" key="7">
    <source>
        <dbReference type="EMBL" id="HDM90827.1"/>
    </source>
</evidence>
<dbReference type="GO" id="GO:0006412">
    <property type="term" value="P:translation"/>
    <property type="evidence" value="ECO:0007669"/>
    <property type="project" value="UniProtKB-KW"/>
</dbReference>
<dbReference type="SMART" id="SM00363">
    <property type="entry name" value="S4"/>
    <property type="match status" value="1"/>
</dbReference>
<protein>
    <recommendedName>
        <fullName evidence="6">RNA-binding S4 domain-containing protein</fullName>
    </recommendedName>
</protein>
<dbReference type="CDD" id="cd00165">
    <property type="entry name" value="S4"/>
    <property type="match status" value="1"/>
</dbReference>
<evidence type="ECO:0000256" key="1">
    <source>
        <dbReference type="ARBA" id="ARBA00022555"/>
    </source>
</evidence>
<evidence type="ECO:0000256" key="4">
    <source>
        <dbReference type="ARBA" id="ARBA00022917"/>
    </source>
</evidence>